<dbReference type="AlphaFoldDB" id="A0A5B7D1C2"/>
<comment type="caution">
    <text evidence="2">The sequence shown here is derived from an EMBL/GenBank/DDBJ whole genome shotgun (WGS) entry which is preliminary data.</text>
</comment>
<evidence type="ECO:0000313" key="3">
    <source>
        <dbReference type="Proteomes" id="UP000324222"/>
    </source>
</evidence>
<keyword evidence="3" id="KW-1185">Reference proteome</keyword>
<accession>A0A5B7D1C2</accession>
<reference evidence="2 3" key="1">
    <citation type="submission" date="2019-05" db="EMBL/GenBank/DDBJ databases">
        <title>Another draft genome of Portunus trituberculatus and its Hox gene families provides insights of decapod evolution.</title>
        <authorList>
            <person name="Jeong J.-H."/>
            <person name="Song I."/>
            <person name="Kim S."/>
            <person name="Choi T."/>
            <person name="Kim D."/>
            <person name="Ryu S."/>
            <person name="Kim W."/>
        </authorList>
    </citation>
    <scope>NUCLEOTIDE SEQUENCE [LARGE SCALE GENOMIC DNA]</scope>
    <source>
        <tissue evidence="2">Muscle</tissue>
    </source>
</reference>
<protein>
    <submittedName>
        <fullName evidence="2">Uncharacterized protein</fullName>
    </submittedName>
</protein>
<evidence type="ECO:0000313" key="2">
    <source>
        <dbReference type="EMBL" id="MPC15278.1"/>
    </source>
</evidence>
<evidence type="ECO:0000256" key="1">
    <source>
        <dbReference type="SAM" id="MobiDB-lite"/>
    </source>
</evidence>
<feature type="region of interest" description="Disordered" evidence="1">
    <location>
        <begin position="77"/>
        <end position="100"/>
    </location>
</feature>
<dbReference type="Proteomes" id="UP000324222">
    <property type="component" value="Unassembled WGS sequence"/>
</dbReference>
<sequence length="121" mass="14207">MAATDSLRFHILFADREFDFPELFHFHVSVFPFAAPELWSRLRKEQYSSYAQHNTERHLRCGSCYSLPKLDVLLGIQRRENENQQPRPTKARGPPLTKRGREAQSLLWCEGRHIPQLSTSR</sequence>
<organism evidence="2 3">
    <name type="scientific">Portunus trituberculatus</name>
    <name type="common">Swimming crab</name>
    <name type="synonym">Neptunus trituberculatus</name>
    <dbReference type="NCBI Taxonomy" id="210409"/>
    <lineage>
        <taxon>Eukaryota</taxon>
        <taxon>Metazoa</taxon>
        <taxon>Ecdysozoa</taxon>
        <taxon>Arthropoda</taxon>
        <taxon>Crustacea</taxon>
        <taxon>Multicrustacea</taxon>
        <taxon>Malacostraca</taxon>
        <taxon>Eumalacostraca</taxon>
        <taxon>Eucarida</taxon>
        <taxon>Decapoda</taxon>
        <taxon>Pleocyemata</taxon>
        <taxon>Brachyura</taxon>
        <taxon>Eubrachyura</taxon>
        <taxon>Portunoidea</taxon>
        <taxon>Portunidae</taxon>
        <taxon>Portuninae</taxon>
        <taxon>Portunus</taxon>
    </lineage>
</organism>
<proteinExistence type="predicted"/>
<gene>
    <name evidence="2" type="ORF">E2C01_008064</name>
</gene>
<name>A0A5B7D1C2_PORTR</name>
<dbReference type="EMBL" id="VSRR010000413">
    <property type="protein sequence ID" value="MPC15278.1"/>
    <property type="molecule type" value="Genomic_DNA"/>
</dbReference>